<sequence length="178" mass="19844">MQFSAFYLFVLHCHRFFRFLTRVSGEERRRRLLSCILLIGGGAAGFGGYCLQRMLLAQLTSMLPGSSNLSRSDSDADESTPHSSVTLNKTTGDVREITSQAPPSGHTVPSLSSIRHAQNSAEFPIEVLLRPSEEAANMAWFGARLLLTADSTSELWITPAEWHRFGSRTLREKAPFLW</sequence>
<organism evidence="2 3">
    <name type="scientific">Protopolystoma xenopodis</name>
    <dbReference type="NCBI Taxonomy" id="117903"/>
    <lineage>
        <taxon>Eukaryota</taxon>
        <taxon>Metazoa</taxon>
        <taxon>Spiralia</taxon>
        <taxon>Lophotrochozoa</taxon>
        <taxon>Platyhelminthes</taxon>
        <taxon>Monogenea</taxon>
        <taxon>Polyopisthocotylea</taxon>
        <taxon>Polystomatidea</taxon>
        <taxon>Polystomatidae</taxon>
        <taxon>Protopolystoma</taxon>
    </lineage>
</organism>
<dbReference type="InterPro" id="IPR043129">
    <property type="entry name" value="ATPase_NBD"/>
</dbReference>
<reference evidence="2" key="1">
    <citation type="submission" date="2018-11" db="EMBL/GenBank/DDBJ databases">
        <authorList>
            <consortium name="Pathogen Informatics"/>
        </authorList>
    </citation>
    <scope>NUCLEOTIDE SEQUENCE</scope>
</reference>
<dbReference type="SUPFAM" id="SSF53067">
    <property type="entry name" value="Actin-like ATPase domain"/>
    <property type="match status" value="1"/>
</dbReference>
<evidence type="ECO:0000313" key="3">
    <source>
        <dbReference type="Proteomes" id="UP000784294"/>
    </source>
</evidence>
<dbReference type="AlphaFoldDB" id="A0A448X5F0"/>
<accession>A0A448X5F0</accession>
<dbReference type="Gene3D" id="3.30.420.40">
    <property type="match status" value="1"/>
</dbReference>
<name>A0A448X5F0_9PLAT</name>
<dbReference type="EMBL" id="CAAALY010095885">
    <property type="protein sequence ID" value="VEL28549.1"/>
    <property type="molecule type" value="Genomic_DNA"/>
</dbReference>
<gene>
    <name evidence="2" type="ORF">PXEA_LOCUS21989</name>
</gene>
<proteinExistence type="predicted"/>
<evidence type="ECO:0000313" key="2">
    <source>
        <dbReference type="EMBL" id="VEL28549.1"/>
    </source>
</evidence>
<keyword evidence="3" id="KW-1185">Reference proteome</keyword>
<dbReference type="Proteomes" id="UP000784294">
    <property type="component" value="Unassembled WGS sequence"/>
</dbReference>
<evidence type="ECO:0000256" key="1">
    <source>
        <dbReference type="SAM" id="MobiDB-lite"/>
    </source>
</evidence>
<protein>
    <submittedName>
        <fullName evidence="2">Uncharacterized protein</fullName>
    </submittedName>
</protein>
<feature type="region of interest" description="Disordered" evidence="1">
    <location>
        <begin position="67"/>
        <end position="112"/>
    </location>
</feature>
<feature type="compositionally biased region" description="Polar residues" evidence="1">
    <location>
        <begin position="81"/>
        <end position="112"/>
    </location>
</feature>
<comment type="caution">
    <text evidence="2">The sequence shown here is derived from an EMBL/GenBank/DDBJ whole genome shotgun (WGS) entry which is preliminary data.</text>
</comment>
<dbReference type="OrthoDB" id="5572108at2759"/>